<protein>
    <recommendedName>
        <fullName evidence="5">Chromo domain-containing protein</fullName>
    </recommendedName>
</protein>
<feature type="compositionally biased region" description="Polar residues" evidence="4">
    <location>
        <begin position="200"/>
        <end position="215"/>
    </location>
</feature>
<evidence type="ECO:0000313" key="7">
    <source>
        <dbReference type="Proteomes" id="UP001310594"/>
    </source>
</evidence>
<name>A0AAN7ZV11_9PEZI</name>
<evidence type="ECO:0000256" key="1">
    <source>
        <dbReference type="ARBA" id="ARBA00004123"/>
    </source>
</evidence>
<dbReference type="PANTHER" id="PTHR22812">
    <property type="entry name" value="CHROMOBOX PROTEIN"/>
    <property type="match status" value="1"/>
</dbReference>
<dbReference type="InterPro" id="IPR000953">
    <property type="entry name" value="Chromo/chromo_shadow_dom"/>
</dbReference>
<feature type="region of interest" description="Disordered" evidence="4">
    <location>
        <begin position="299"/>
        <end position="347"/>
    </location>
</feature>
<feature type="compositionally biased region" description="Low complexity" evidence="4">
    <location>
        <begin position="299"/>
        <end position="310"/>
    </location>
</feature>
<dbReference type="Pfam" id="PF00385">
    <property type="entry name" value="Chromo"/>
    <property type="match status" value="1"/>
</dbReference>
<evidence type="ECO:0000256" key="4">
    <source>
        <dbReference type="SAM" id="MobiDB-lite"/>
    </source>
</evidence>
<dbReference type="SUPFAM" id="SSF54160">
    <property type="entry name" value="Chromo domain-like"/>
    <property type="match status" value="1"/>
</dbReference>
<dbReference type="InterPro" id="IPR023780">
    <property type="entry name" value="Chromo_domain"/>
</dbReference>
<dbReference type="PROSITE" id="PS50013">
    <property type="entry name" value="CHROMO_2"/>
    <property type="match status" value="1"/>
</dbReference>
<organism evidence="6 7">
    <name type="scientific">Elasticomyces elasticus</name>
    <dbReference type="NCBI Taxonomy" id="574655"/>
    <lineage>
        <taxon>Eukaryota</taxon>
        <taxon>Fungi</taxon>
        <taxon>Dikarya</taxon>
        <taxon>Ascomycota</taxon>
        <taxon>Pezizomycotina</taxon>
        <taxon>Dothideomycetes</taxon>
        <taxon>Dothideomycetidae</taxon>
        <taxon>Mycosphaerellales</taxon>
        <taxon>Teratosphaeriaceae</taxon>
        <taxon>Elasticomyces</taxon>
    </lineage>
</organism>
<dbReference type="InterPro" id="IPR016197">
    <property type="entry name" value="Chromo-like_dom_sf"/>
</dbReference>
<accession>A0AAN7ZV11</accession>
<dbReference type="EMBL" id="JAVRQU010000005">
    <property type="protein sequence ID" value="KAK5703279.1"/>
    <property type="molecule type" value="Genomic_DNA"/>
</dbReference>
<comment type="caution">
    <text evidence="6">The sequence shown here is derived from an EMBL/GenBank/DDBJ whole genome shotgun (WGS) entry which is preliminary data.</text>
</comment>
<dbReference type="InterPro" id="IPR051219">
    <property type="entry name" value="Heterochromatin_chromo-domain"/>
</dbReference>
<feature type="region of interest" description="Disordered" evidence="4">
    <location>
        <begin position="151"/>
        <end position="182"/>
    </location>
</feature>
<dbReference type="AlphaFoldDB" id="A0AAN7ZV11"/>
<dbReference type="Gene3D" id="2.40.50.40">
    <property type="match status" value="1"/>
</dbReference>
<feature type="domain" description="Chromo" evidence="5">
    <location>
        <begin position="244"/>
        <end position="293"/>
    </location>
</feature>
<dbReference type="Proteomes" id="UP001310594">
    <property type="component" value="Unassembled WGS sequence"/>
</dbReference>
<evidence type="ECO:0000256" key="2">
    <source>
        <dbReference type="ARBA" id="ARBA00011353"/>
    </source>
</evidence>
<evidence type="ECO:0000256" key="3">
    <source>
        <dbReference type="ARBA" id="ARBA00023242"/>
    </source>
</evidence>
<proteinExistence type="predicted"/>
<comment type="subunit">
    <text evidence="2">Component of the NuA4 histone acetyltransferase complex.</text>
</comment>
<dbReference type="GO" id="GO:0005634">
    <property type="term" value="C:nucleus"/>
    <property type="evidence" value="ECO:0007669"/>
    <property type="project" value="UniProtKB-SubCell"/>
</dbReference>
<reference evidence="6" key="1">
    <citation type="submission" date="2023-08" db="EMBL/GenBank/DDBJ databases">
        <title>Black Yeasts Isolated from many extreme environments.</title>
        <authorList>
            <person name="Coleine C."/>
            <person name="Stajich J.E."/>
            <person name="Selbmann L."/>
        </authorList>
    </citation>
    <scope>NUCLEOTIDE SEQUENCE</scope>
    <source>
        <strain evidence="6">CCFEE 5810</strain>
    </source>
</reference>
<feature type="compositionally biased region" description="Acidic residues" evidence="4">
    <location>
        <begin position="311"/>
        <end position="335"/>
    </location>
</feature>
<dbReference type="GO" id="GO:0006338">
    <property type="term" value="P:chromatin remodeling"/>
    <property type="evidence" value="ECO:0007669"/>
    <property type="project" value="UniProtKB-ARBA"/>
</dbReference>
<gene>
    <name evidence="6" type="ORF">LTR97_004228</name>
</gene>
<comment type="subcellular location">
    <subcellularLocation>
        <location evidence="1">Nucleus</location>
    </subcellularLocation>
</comment>
<keyword evidence="3" id="KW-0539">Nucleus</keyword>
<evidence type="ECO:0000259" key="5">
    <source>
        <dbReference type="PROSITE" id="PS50013"/>
    </source>
</evidence>
<evidence type="ECO:0000313" key="6">
    <source>
        <dbReference type="EMBL" id="KAK5703279.1"/>
    </source>
</evidence>
<dbReference type="SMART" id="SM00298">
    <property type="entry name" value="CHROMO"/>
    <property type="match status" value="1"/>
</dbReference>
<sequence>MQDHPDVSDAIERAGSCDIRLEIHSETIEVAVASPSPKFFGKCHSLTFYTSHVVETMSLSAAGDTNLQSSLVHVRSVERAVQQVLVRSGTGSSDTQELFAELGRRYLARAYRYAAELSVTIMIRKDTRIGLTTLSLAAIFQQCTIGSLLSSTSSDPESCTEASLDTDAPASPSVMSPLIAPTTPPLIAPTTLAAIQERSLSPQLETTEISNPVKQESTEADPDRKDSAYCPPSPTVKLESDEEYEVEAVIGVRKGRDGLEYLVKWVGSPDDKSTWEPREHIIHAPEEIERYLQSPDAPDILLLDSDSSEGSGDDGQSDDSDPSEASDADEQFESDSEPKSYGGQTKAEWKATARASINTFDDVRGFVTQTLKEEASTRPRYIMRAKKVGGGAEFQTTPEHRWKLSEGRPAYLIPANVTSEFNETARKAYPEDTHPVIGGIGLLALLWIRDLDLYFIIYTHSHKLPLHAVCVDLLWKIFAVLAAQCEERLSARQRADKCGFPEIELVALWGPDQYFRHWKQTCLNLGSLHRVRLHCKAEGCSTEHMQNFSTSRENIDAIINFKNACDTARIFTGDPEHPLTERVDRGLQWLCDNPPATPGDGEDLSF</sequence>
<feature type="region of interest" description="Disordered" evidence="4">
    <location>
        <begin position="200"/>
        <end position="236"/>
    </location>
</feature>
<dbReference type="CDD" id="cd00024">
    <property type="entry name" value="CD_CSD"/>
    <property type="match status" value="1"/>
</dbReference>